<accession>A0A7S3GV88</accession>
<keyword evidence="2" id="KW-0677">Repeat</keyword>
<protein>
    <recommendedName>
        <fullName evidence="5">EF-hand domain-containing protein</fullName>
    </recommendedName>
</protein>
<evidence type="ECO:0000256" key="3">
    <source>
        <dbReference type="ARBA" id="ARBA00022837"/>
    </source>
</evidence>
<dbReference type="PROSITE" id="PS50222">
    <property type="entry name" value="EF_HAND_2"/>
    <property type="match status" value="2"/>
</dbReference>
<name>A0A7S3GV88_9STRA</name>
<keyword evidence="3" id="KW-0106">Calcium</keyword>
<feature type="region of interest" description="Disordered" evidence="4">
    <location>
        <begin position="275"/>
        <end position="299"/>
    </location>
</feature>
<sequence length="308" mass="35560">MGLYVSIDQHKVPQEWMEMFACMKLTRTEVKKLHVIFDKTDEKKIGGINIVQWLTLFDLERNSFTERIFSAFDKDGNKHIDFYEFVISLWKFCSLGEGAINVFAFDLYDRDSDGVLTSKEATTLFKELLGQAFDHSGNKSSLYTLLEKSSDCSVTVENFKEFTRTHQALLHQVFTVQKRMRDVTLGSSTFQAMADRRIELRKGYHITISSLMVLHSDRILFKSMMEDRSIMRMTSKMKLVLDNTDNSSHYRSADGANKSLESTVNLSHKVTARMAWKEPTSQSSKRAKRKVLPNNPLPSDLLHYHNFP</sequence>
<dbReference type="InterPro" id="IPR018247">
    <property type="entry name" value="EF_Hand_1_Ca_BS"/>
</dbReference>
<dbReference type="Gene3D" id="1.10.238.10">
    <property type="entry name" value="EF-hand"/>
    <property type="match status" value="1"/>
</dbReference>
<evidence type="ECO:0000256" key="1">
    <source>
        <dbReference type="ARBA" id="ARBA00022723"/>
    </source>
</evidence>
<dbReference type="EMBL" id="HBIC01011042">
    <property type="protein sequence ID" value="CAE0276650.1"/>
    <property type="molecule type" value="Transcribed_RNA"/>
</dbReference>
<dbReference type="InterPro" id="IPR002048">
    <property type="entry name" value="EF_hand_dom"/>
</dbReference>
<organism evidence="6">
    <name type="scientific">Spumella elongata</name>
    <dbReference type="NCBI Taxonomy" id="89044"/>
    <lineage>
        <taxon>Eukaryota</taxon>
        <taxon>Sar</taxon>
        <taxon>Stramenopiles</taxon>
        <taxon>Ochrophyta</taxon>
        <taxon>Chrysophyceae</taxon>
        <taxon>Chromulinales</taxon>
        <taxon>Chromulinaceae</taxon>
        <taxon>Spumella</taxon>
    </lineage>
</organism>
<evidence type="ECO:0000256" key="2">
    <source>
        <dbReference type="ARBA" id="ARBA00022737"/>
    </source>
</evidence>
<dbReference type="PROSITE" id="PS00018">
    <property type="entry name" value="EF_HAND_1"/>
    <property type="match status" value="1"/>
</dbReference>
<gene>
    <name evidence="6" type="ORF">SELO1098_LOCUS5480</name>
</gene>
<evidence type="ECO:0000256" key="4">
    <source>
        <dbReference type="SAM" id="MobiDB-lite"/>
    </source>
</evidence>
<dbReference type="PANTHER" id="PTHR45942">
    <property type="entry name" value="PROTEIN PHOSPATASE 3 REGULATORY SUBUNIT B ALPHA ISOFORM TYPE 1"/>
    <property type="match status" value="1"/>
</dbReference>
<dbReference type="GO" id="GO:0005509">
    <property type="term" value="F:calcium ion binding"/>
    <property type="evidence" value="ECO:0007669"/>
    <property type="project" value="InterPro"/>
</dbReference>
<feature type="domain" description="EF-hand" evidence="5">
    <location>
        <begin position="60"/>
        <end position="95"/>
    </location>
</feature>
<proteinExistence type="predicted"/>
<evidence type="ECO:0000313" key="6">
    <source>
        <dbReference type="EMBL" id="CAE0276650.1"/>
    </source>
</evidence>
<feature type="domain" description="EF-hand" evidence="5">
    <location>
        <begin position="104"/>
        <end position="131"/>
    </location>
</feature>
<reference evidence="6" key="1">
    <citation type="submission" date="2021-01" db="EMBL/GenBank/DDBJ databases">
        <authorList>
            <person name="Corre E."/>
            <person name="Pelletier E."/>
            <person name="Niang G."/>
            <person name="Scheremetjew M."/>
            <person name="Finn R."/>
            <person name="Kale V."/>
            <person name="Holt S."/>
            <person name="Cochrane G."/>
            <person name="Meng A."/>
            <person name="Brown T."/>
            <person name="Cohen L."/>
        </authorList>
    </citation>
    <scope>NUCLEOTIDE SEQUENCE</scope>
    <source>
        <strain evidence="6">CCAP 955/1</strain>
    </source>
</reference>
<evidence type="ECO:0000259" key="5">
    <source>
        <dbReference type="PROSITE" id="PS50222"/>
    </source>
</evidence>
<keyword evidence="1" id="KW-0479">Metal-binding</keyword>
<dbReference type="AlphaFoldDB" id="A0A7S3GV88"/>
<dbReference type="SUPFAM" id="SSF47473">
    <property type="entry name" value="EF-hand"/>
    <property type="match status" value="1"/>
</dbReference>
<dbReference type="InterPro" id="IPR011992">
    <property type="entry name" value="EF-hand-dom_pair"/>
</dbReference>